<reference evidence="1 2" key="1">
    <citation type="submission" date="2015-09" db="EMBL/GenBank/DDBJ databases">
        <authorList>
            <consortium name="Pathogen Informatics"/>
        </authorList>
    </citation>
    <scope>NUCLEOTIDE SEQUENCE [LARGE SCALE GENOMIC DNA]</scope>
    <source>
        <strain evidence="1 2">2789STDY5834939</strain>
    </source>
</reference>
<sequence>MRKRWSCNFCAHWLIAIVDGKKEPEQDNATVIVAKAVIDQEVWYAKE</sequence>
<organism evidence="1 2">
    <name type="scientific">Anaerotruncus colihominis</name>
    <dbReference type="NCBI Taxonomy" id="169435"/>
    <lineage>
        <taxon>Bacteria</taxon>
        <taxon>Bacillati</taxon>
        <taxon>Bacillota</taxon>
        <taxon>Clostridia</taxon>
        <taxon>Eubacteriales</taxon>
        <taxon>Oscillospiraceae</taxon>
        <taxon>Anaerotruncus</taxon>
    </lineage>
</organism>
<gene>
    <name evidence="1" type="ORF">ERS852551_00155</name>
</gene>
<dbReference type="EMBL" id="CZBE01000001">
    <property type="protein sequence ID" value="CUP22702.1"/>
    <property type="molecule type" value="Genomic_DNA"/>
</dbReference>
<protein>
    <submittedName>
        <fullName evidence="1">Uncharacterized protein</fullName>
    </submittedName>
</protein>
<proteinExistence type="predicted"/>
<name>A0A174LES1_9FIRM</name>
<dbReference type="Proteomes" id="UP000095765">
    <property type="component" value="Unassembled WGS sequence"/>
</dbReference>
<dbReference type="AlphaFoldDB" id="A0A174LES1"/>
<evidence type="ECO:0000313" key="2">
    <source>
        <dbReference type="Proteomes" id="UP000095765"/>
    </source>
</evidence>
<evidence type="ECO:0000313" key="1">
    <source>
        <dbReference type="EMBL" id="CUP22702.1"/>
    </source>
</evidence>
<accession>A0A174LES1</accession>